<sequence length="172" mass="19493">MNGCLRDDRASTALMALAEDSRYAFVVDKAWWPRVEHFSGENTRNRVKVWNALFGCLAVFIPSSARMVFENSYNWKCLGDSSLLSIESTMAKRSEFAQKLLDDLRLRKERMAASQSSGRSSSMAGVSETYTYYRQTSKASREMSTHKTVSSSLQYLMPVLLEIVEIDGTNFI</sequence>
<reference evidence="1 2" key="1">
    <citation type="journal article" date="2024" name="Plant J.">
        <title>Genome sequences and population genomics reveal climatic adaptation and genomic divergence between two closely related sweetgum species.</title>
        <authorList>
            <person name="Xu W.Q."/>
            <person name="Ren C.Q."/>
            <person name="Zhang X.Y."/>
            <person name="Comes H.P."/>
            <person name="Liu X.H."/>
            <person name="Li Y.G."/>
            <person name="Kettle C.J."/>
            <person name="Jalonen R."/>
            <person name="Gaisberger H."/>
            <person name="Ma Y.Z."/>
            <person name="Qiu Y.X."/>
        </authorList>
    </citation>
    <scope>NUCLEOTIDE SEQUENCE [LARGE SCALE GENOMIC DNA]</scope>
    <source>
        <strain evidence="1">Hangzhou</strain>
    </source>
</reference>
<protein>
    <submittedName>
        <fullName evidence="1">Uncharacterized protein</fullName>
    </submittedName>
</protein>
<evidence type="ECO:0000313" key="2">
    <source>
        <dbReference type="Proteomes" id="UP001415857"/>
    </source>
</evidence>
<accession>A0AAP0NDA9</accession>
<comment type="caution">
    <text evidence="1">The sequence shown here is derived from an EMBL/GenBank/DDBJ whole genome shotgun (WGS) entry which is preliminary data.</text>
</comment>
<evidence type="ECO:0000313" key="1">
    <source>
        <dbReference type="EMBL" id="KAK9269961.1"/>
    </source>
</evidence>
<dbReference type="AlphaFoldDB" id="A0AAP0NDA9"/>
<proteinExistence type="predicted"/>
<dbReference type="EMBL" id="JBBPBK010000014">
    <property type="protein sequence ID" value="KAK9269961.1"/>
    <property type="molecule type" value="Genomic_DNA"/>
</dbReference>
<organism evidence="1 2">
    <name type="scientific">Liquidambar formosana</name>
    <name type="common">Formosan gum</name>
    <dbReference type="NCBI Taxonomy" id="63359"/>
    <lineage>
        <taxon>Eukaryota</taxon>
        <taxon>Viridiplantae</taxon>
        <taxon>Streptophyta</taxon>
        <taxon>Embryophyta</taxon>
        <taxon>Tracheophyta</taxon>
        <taxon>Spermatophyta</taxon>
        <taxon>Magnoliopsida</taxon>
        <taxon>eudicotyledons</taxon>
        <taxon>Gunneridae</taxon>
        <taxon>Pentapetalae</taxon>
        <taxon>Saxifragales</taxon>
        <taxon>Altingiaceae</taxon>
        <taxon>Liquidambar</taxon>
    </lineage>
</organism>
<gene>
    <name evidence="1" type="ORF">L1049_025534</name>
</gene>
<dbReference type="Proteomes" id="UP001415857">
    <property type="component" value="Unassembled WGS sequence"/>
</dbReference>
<keyword evidence="2" id="KW-1185">Reference proteome</keyword>
<name>A0AAP0NDA9_LIQFO</name>